<sequence>MTSRKRPYEPDEDQVYLDSGVPTSWDHCRRMRFRDSNDPRRNKVTDWLNEQSQLQYREGSENLNVRWSQHIKQVYKLSQDGTILEQKTETSFDHLDCTDTEIGETISKRGKTTFDRQDTMEECKGEMKLMFPINVDTYGYLRHNLAQKTRDIQMKRTRDCSVEDDTIHHEFLVVSEDHLRTDQDRPRDTFNPFASFGENGHTTTDADDGLERREINLDPRVPSDRGQVSPGKQIWNDLEMGWGPVG</sequence>
<proteinExistence type="predicted"/>
<protein>
    <submittedName>
        <fullName evidence="2">Uncharacterized protein</fullName>
    </submittedName>
</protein>
<dbReference type="Proteomes" id="UP001358614">
    <property type="component" value="Chromosome 3"/>
</dbReference>
<dbReference type="GeneID" id="91107141"/>
<reference evidence="2 3" key="1">
    <citation type="submission" date="2024-01" db="EMBL/GenBank/DDBJ databases">
        <title>Comparative genomics of Cryptococcus and Kwoniella reveals pathogenesis evolution and contrasting modes of karyotype evolution via chromosome fusion or intercentromeric recombination.</title>
        <authorList>
            <person name="Coelho M.A."/>
            <person name="David-Palma M."/>
            <person name="Shea T."/>
            <person name="Bowers K."/>
            <person name="McGinley-Smith S."/>
            <person name="Mohammad A.W."/>
            <person name="Gnirke A."/>
            <person name="Yurkov A.M."/>
            <person name="Nowrousian M."/>
            <person name="Sun S."/>
            <person name="Cuomo C.A."/>
            <person name="Heitman J."/>
        </authorList>
    </citation>
    <scope>NUCLEOTIDE SEQUENCE [LARGE SCALE GENOMIC DNA]</scope>
    <source>
        <strain evidence="2 3">PYCC6329</strain>
    </source>
</reference>
<gene>
    <name evidence="2" type="ORF">V865_008340</name>
</gene>
<organism evidence="2 3">
    <name type="scientific">Kwoniella europaea PYCC6329</name>
    <dbReference type="NCBI Taxonomy" id="1423913"/>
    <lineage>
        <taxon>Eukaryota</taxon>
        <taxon>Fungi</taxon>
        <taxon>Dikarya</taxon>
        <taxon>Basidiomycota</taxon>
        <taxon>Agaricomycotina</taxon>
        <taxon>Tremellomycetes</taxon>
        <taxon>Tremellales</taxon>
        <taxon>Cryptococcaceae</taxon>
        <taxon>Kwoniella</taxon>
    </lineage>
</organism>
<evidence type="ECO:0000256" key="1">
    <source>
        <dbReference type="SAM" id="MobiDB-lite"/>
    </source>
</evidence>
<accession>A0AAX4KV61</accession>
<dbReference type="RefSeq" id="XP_066088173.1">
    <property type="nucleotide sequence ID" value="XM_066232076.1"/>
</dbReference>
<dbReference type="KEGG" id="ker:91107141"/>
<name>A0AAX4KV61_9TREE</name>
<dbReference type="EMBL" id="CP144091">
    <property type="protein sequence ID" value="WWD10206.1"/>
    <property type="molecule type" value="Genomic_DNA"/>
</dbReference>
<evidence type="ECO:0000313" key="3">
    <source>
        <dbReference type="Proteomes" id="UP001358614"/>
    </source>
</evidence>
<keyword evidence="3" id="KW-1185">Reference proteome</keyword>
<evidence type="ECO:0000313" key="2">
    <source>
        <dbReference type="EMBL" id="WWD10206.1"/>
    </source>
</evidence>
<dbReference type="AlphaFoldDB" id="A0AAX4KV61"/>
<feature type="region of interest" description="Disordered" evidence="1">
    <location>
        <begin position="182"/>
        <end position="246"/>
    </location>
</feature>
<feature type="compositionally biased region" description="Basic and acidic residues" evidence="1">
    <location>
        <begin position="209"/>
        <end position="223"/>
    </location>
</feature>